<sequence>MKFPLTLIALSALSMAVSAQQPSPTESIGCKAHGDHWHCDSPRVTDAAVSMTAHQAATTSNALHSSAPHSNGHDDHDDHDDHNSSGTAGPSPTESVGCVAHGNHWDCEAPASTSAAGSGAAARNATASLSPSGSPSPVATGAAAGNGAKLGLVAVLAGAIGVLAL</sequence>
<feature type="compositionally biased region" description="Polar residues" evidence="1">
    <location>
        <begin position="52"/>
        <end position="69"/>
    </location>
</feature>
<evidence type="ECO:0000313" key="3">
    <source>
        <dbReference type="EMBL" id="KAA8893693.1"/>
    </source>
</evidence>
<dbReference type="EMBL" id="VXIS01000412">
    <property type="protein sequence ID" value="KAA8893693.1"/>
    <property type="molecule type" value="Genomic_DNA"/>
</dbReference>
<feature type="signal peptide" evidence="2">
    <location>
        <begin position="1"/>
        <end position="19"/>
    </location>
</feature>
<feature type="compositionally biased region" description="Basic and acidic residues" evidence="1">
    <location>
        <begin position="71"/>
        <end position="83"/>
    </location>
</feature>
<feature type="chain" id="PRO_5023841834" evidence="2">
    <location>
        <begin position="20"/>
        <end position="165"/>
    </location>
</feature>
<keyword evidence="4" id="KW-1185">Reference proteome</keyword>
<accession>A0A5J5EES3</accession>
<feature type="region of interest" description="Disordered" evidence="1">
    <location>
        <begin position="52"/>
        <end position="100"/>
    </location>
</feature>
<evidence type="ECO:0000313" key="4">
    <source>
        <dbReference type="Proteomes" id="UP000326924"/>
    </source>
</evidence>
<dbReference type="OrthoDB" id="5362269at2759"/>
<keyword evidence="2" id="KW-0732">Signal</keyword>
<name>A0A5J5EES3_9PEZI</name>
<evidence type="ECO:0000256" key="2">
    <source>
        <dbReference type="SAM" id="SignalP"/>
    </source>
</evidence>
<protein>
    <submittedName>
        <fullName evidence="3">Uncharacterized protein</fullName>
    </submittedName>
</protein>
<gene>
    <name evidence="3" type="ORF">FN846DRAFT_913759</name>
</gene>
<reference evidence="3 4" key="1">
    <citation type="submission" date="2019-09" db="EMBL/GenBank/DDBJ databases">
        <title>Draft genome of the ectomycorrhizal ascomycete Sphaerosporella brunnea.</title>
        <authorList>
            <consortium name="DOE Joint Genome Institute"/>
            <person name="Benucci G.M."/>
            <person name="Marozzi G."/>
            <person name="Antonielli L."/>
            <person name="Sanchez S."/>
            <person name="Marco P."/>
            <person name="Wang X."/>
            <person name="Falini L.B."/>
            <person name="Barry K."/>
            <person name="Haridas S."/>
            <person name="Lipzen A."/>
            <person name="Labutti K."/>
            <person name="Grigoriev I.V."/>
            <person name="Murat C."/>
            <person name="Martin F."/>
            <person name="Albertini E."/>
            <person name="Donnini D."/>
            <person name="Bonito G."/>
        </authorList>
    </citation>
    <scope>NUCLEOTIDE SEQUENCE [LARGE SCALE GENOMIC DNA]</scope>
    <source>
        <strain evidence="3 4">Sb_GMNB300</strain>
    </source>
</reference>
<dbReference type="InParanoid" id="A0A5J5EES3"/>
<evidence type="ECO:0000256" key="1">
    <source>
        <dbReference type="SAM" id="MobiDB-lite"/>
    </source>
</evidence>
<proteinExistence type="predicted"/>
<comment type="caution">
    <text evidence="3">The sequence shown here is derived from an EMBL/GenBank/DDBJ whole genome shotgun (WGS) entry which is preliminary data.</text>
</comment>
<feature type="compositionally biased region" description="Polar residues" evidence="1">
    <location>
        <begin position="84"/>
        <end position="94"/>
    </location>
</feature>
<organism evidence="3 4">
    <name type="scientific">Sphaerosporella brunnea</name>
    <dbReference type="NCBI Taxonomy" id="1250544"/>
    <lineage>
        <taxon>Eukaryota</taxon>
        <taxon>Fungi</taxon>
        <taxon>Dikarya</taxon>
        <taxon>Ascomycota</taxon>
        <taxon>Pezizomycotina</taxon>
        <taxon>Pezizomycetes</taxon>
        <taxon>Pezizales</taxon>
        <taxon>Pyronemataceae</taxon>
        <taxon>Sphaerosporella</taxon>
    </lineage>
</organism>
<dbReference type="Proteomes" id="UP000326924">
    <property type="component" value="Unassembled WGS sequence"/>
</dbReference>
<dbReference type="AlphaFoldDB" id="A0A5J5EES3"/>